<accession>A0A1B6CIR5</accession>
<name>A0A1B6CIR5_9HEMI</name>
<proteinExistence type="predicted"/>
<evidence type="ECO:0000313" key="2">
    <source>
        <dbReference type="EMBL" id="JAS13310.1"/>
    </source>
</evidence>
<organism evidence="2">
    <name type="scientific">Clastoptera arizonana</name>
    <name type="common">Arizona spittle bug</name>
    <dbReference type="NCBI Taxonomy" id="38151"/>
    <lineage>
        <taxon>Eukaryota</taxon>
        <taxon>Metazoa</taxon>
        <taxon>Ecdysozoa</taxon>
        <taxon>Arthropoda</taxon>
        <taxon>Hexapoda</taxon>
        <taxon>Insecta</taxon>
        <taxon>Pterygota</taxon>
        <taxon>Neoptera</taxon>
        <taxon>Paraneoptera</taxon>
        <taxon>Hemiptera</taxon>
        <taxon>Auchenorrhyncha</taxon>
        <taxon>Cercopoidea</taxon>
        <taxon>Clastopteridae</taxon>
        <taxon>Clastoptera</taxon>
    </lineage>
</organism>
<dbReference type="EMBL" id="GEDC01023988">
    <property type="protein sequence ID" value="JAS13310.1"/>
    <property type="molecule type" value="Transcribed_RNA"/>
</dbReference>
<feature type="region of interest" description="Disordered" evidence="1">
    <location>
        <begin position="1"/>
        <end position="27"/>
    </location>
</feature>
<feature type="non-terminal residue" evidence="2">
    <location>
        <position position="1"/>
    </location>
</feature>
<dbReference type="AlphaFoldDB" id="A0A1B6CIR5"/>
<feature type="compositionally biased region" description="Basic and acidic residues" evidence="1">
    <location>
        <begin position="18"/>
        <end position="27"/>
    </location>
</feature>
<feature type="non-terminal residue" evidence="2">
    <location>
        <position position="106"/>
    </location>
</feature>
<evidence type="ECO:0000256" key="1">
    <source>
        <dbReference type="SAM" id="MobiDB-lite"/>
    </source>
</evidence>
<feature type="region of interest" description="Disordered" evidence="1">
    <location>
        <begin position="54"/>
        <end position="76"/>
    </location>
</feature>
<protein>
    <submittedName>
        <fullName evidence="2">Uncharacterized protein</fullName>
    </submittedName>
</protein>
<feature type="compositionally biased region" description="Low complexity" evidence="1">
    <location>
        <begin position="60"/>
        <end position="70"/>
    </location>
</feature>
<gene>
    <name evidence="2" type="ORF">g.45899</name>
</gene>
<reference evidence="2" key="1">
    <citation type="submission" date="2015-12" db="EMBL/GenBank/DDBJ databases">
        <title>De novo transcriptome assembly of four potential Pierce s Disease insect vectors from Arizona vineyards.</title>
        <authorList>
            <person name="Tassone E.E."/>
        </authorList>
    </citation>
    <scope>NUCLEOTIDE SEQUENCE</scope>
</reference>
<sequence length="106" mass="11275">RECRRPSGLSRHVNRSSSNDKHDRDTAGIVFRRRELSISNVGVEGRQRVVAGRWGAQRRGSSAVDESAAVGVGGGSSAASVQHGLVLHERLRRPAAGVAVVVPRDG</sequence>